<evidence type="ECO:0000256" key="1">
    <source>
        <dbReference type="ARBA" id="ARBA00023015"/>
    </source>
</evidence>
<feature type="domain" description="HTH tetR-type" evidence="5">
    <location>
        <begin position="17"/>
        <end position="77"/>
    </location>
</feature>
<dbReference type="OrthoDB" id="3403733at2"/>
<dbReference type="RefSeq" id="WP_036342983.1">
    <property type="nucleotide sequence ID" value="NZ_JALN02000001.1"/>
</dbReference>
<evidence type="ECO:0000313" key="7">
    <source>
        <dbReference type="Proteomes" id="UP000022835"/>
    </source>
</evidence>
<organism evidence="6 7">
    <name type="scientific">Mycolicibacterium aromaticivorans JS19b1 = JCM 16368</name>
    <dbReference type="NCBI Taxonomy" id="1440774"/>
    <lineage>
        <taxon>Bacteria</taxon>
        <taxon>Bacillati</taxon>
        <taxon>Actinomycetota</taxon>
        <taxon>Actinomycetes</taxon>
        <taxon>Mycobacteriales</taxon>
        <taxon>Mycobacteriaceae</taxon>
        <taxon>Mycolicibacterium</taxon>
    </lineage>
</organism>
<dbReference type="STRING" id="1440774.Y900_015760"/>
<evidence type="ECO:0000259" key="5">
    <source>
        <dbReference type="PROSITE" id="PS50977"/>
    </source>
</evidence>
<evidence type="ECO:0000256" key="4">
    <source>
        <dbReference type="PROSITE-ProRule" id="PRU00335"/>
    </source>
</evidence>
<dbReference type="eggNOG" id="COG1309">
    <property type="taxonomic scope" value="Bacteria"/>
</dbReference>
<sequence length="213" mass="23340">MELGPLFPHNPPPAPEPSNEERIRDAALRSFASHGVVATSMRMVADDASVSIGLVQHYFKTKACLVNTVDQYVLHVISEALGPAGMPNAPADALEEAGKRMTQLTTDHPLVISYLGRALCEGGEVGSVVFDGLVAISTAQRDHFREQGSLRADLDPLWAVLNPLILRVGAFVLRPHIERHLGEPFFTATQLQRWDDSVTKALREGQFRQPEQA</sequence>
<accession>A0A064CL33</accession>
<dbReference type="GO" id="GO:0000976">
    <property type="term" value="F:transcription cis-regulatory region binding"/>
    <property type="evidence" value="ECO:0007669"/>
    <property type="project" value="TreeGrafter"/>
</dbReference>
<evidence type="ECO:0000256" key="3">
    <source>
        <dbReference type="ARBA" id="ARBA00023163"/>
    </source>
</evidence>
<reference evidence="6" key="1">
    <citation type="submission" date="2014-05" db="EMBL/GenBank/DDBJ databases">
        <title>Genome sequence of Mycobacterium aromaticivorans strain JS19b1T (= DSM 45407T).</title>
        <authorList>
            <person name="Kwak Y."/>
            <person name="Park G.-S."/>
            <person name="Li Q.X."/>
            <person name="Lee S.-E."/>
            <person name="Shin J.-H."/>
        </authorList>
    </citation>
    <scope>NUCLEOTIDE SEQUENCE [LARGE SCALE GENOMIC DNA]</scope>
    <source>
        <strain evidence="6">JS19b1</strain>
    </source>
</reference>
<dbReference type="GO" id="GO:0003700">
    <property type="term" value="F:DNA-binding transcription factor activity"/>
    <property type="evidence" value="ECO:0007669"/>
    <property type="project" value="TreeGrafter"/>
</dbReference>
<dbReference type="EMBL" id="JALN02000001">
    <property type="protein sequence ID" value="KDF00357.1"/>
    <property type="molecule type" value="Genomic_DNA"/>
</dbReference>
<dbReference type="PANTHER" id="PTHR30055:SF234">
    <property type="entry name" value="HTH-TYPE TRANSCRIPTIONAL REGULATOR BETI"/>
    <property type="match status" value="1"/>
</dbReference>
<keyword evidence="2 4" id="KW-0238">DNA-binding</keyword>
<keyword evidence="1" id="KW-0805">Transcription regulation</keyword>
<evidence type="ECO:0000313" key="6">
    <source>
        <dbReference type="EMBL" id="KDF00357.1"/>
    </source>
</evidence>
<dbReference type="AlphaFoldDB" id="A0A064CL33"/>
<dbReference type="Proteomes" id="UP000022835">
    <property type="component" value="Unassembled WGS sequence"/>
</dbReference>
<feature type="DNA-binding region" description="H-T-H motif" evidence="4">
    <location>
        <begin position="40"/>
        <end position="59"/>
    </location>
</feature>
<gene>
    <name evidence="6" type="ORF">Y900_015760</name>
</gene>
<comment type="caution">
    <text evidence="6">The sequence shown here is derived from an EMBL/GenBank/DDBJ whole genome shotgun (WGS) entry which is preliminary data.</text>
</comment>
<protein>
    <submittedName>
        <fullName evidence="6">TetR family transcriptional regulator</fullName>
    </submittedName>
</protein>
<keyword evidence="7" id="KW-1185">Reference proteome</keyword>
<dbReference type="SUPFAM" id="SSF46689">
    <property type="entry name" value="Homeodomain-like"/>
    <property type="match status" value="1"/>
</dbReference>
<dbReference type="InterPro" id="IPR050109">
    <property type="entry name" value="HTH-type_TetR-like_transc_reg"/>
</dbReference>
<dbReference type="InterPro" id="IPR001647">
    <property type="entry name" value="HTH_TetR"/>
</dbReference>
<proteinExistence type="predicted"/>
<dbReference type="Pfam" id="PF00440">
    <property type="entry name" value="TetR_N"/>
    <property type="match status" value="1"/>
</dbReference>
<dbReference type="PANTHER" id="PTHR30055">
    <property type="entry name" value="HTH-TYPE TRANSCRIPTIONAL REGULATOR RUTR"/>
    <property type="match status" value="1"/>
</dbReference>
<dbReference type="InterPro" id="IPR009057">
    <property type="entry name" value="Homeodomain-like_sf"/>
</dbReference>
<name>A0A064CL33_9MYCO</name>
<dbReference type="PROSITE" id="PS50977">
    <property type="entry name" value="HTH_TETR_2"/>
    <property type="match status" value="1"/>
</dbReference>
<keyword evidence="3" id="KW-0804">Transcription</keyword>
<dbReference type="Gene3D" id="1.10.357.10">
    <property type="entry name" value="Tetracycline Repressor, domain 2"/>
    <property type="match status" value="1"/>
</dbReference>
<evidence type="ECO:0000256" key="2">
    <source>
        <dbReference type="ARBA" id="ARBA00023125"/>
    </source>
</evidence>